<reference evidence="2 3" key="1">
    <citation type="submission" date="2024-10" db="EMBL/GenBank/DDBJ databases">
        <title>The Natural Products Discovery Center: Release of the First 8490 Sequenced Strains for Exploring Actinobacteria Biosynthetic Diversity.</title>
        <authorList>
            <person name="Kalkreuter E."/>
            <person name="Kautsar S.A."/>
            <person name="Yang D."/>
            <person name="Bader C.D."/>
            <person name="Teijaro C.N."/>
            <person name="Fluegel L."/>
            <person name="Davis C.M."/>
            <person name="Simpson J.R."/>
            <person name="Lauterbach L."/>
            <person name="Steele A.D."/>
            <person name="Gui C."/>
            <person name="Meng S."/>
            <person name="Li G."/>
            <person name="Viehrig K."/>
            <person name="Ye F."/>
            <person name="Su P."/>
            <person name="Kiefer A.F."/>
            <person name="Nichols A."/>
            <person name="Cepeda A.J."/>
            <person name="Yan W."/>
            <person name="Fan B."/>
            <person name="Jiang Y."/>
            <person name="Adhikari A."/>
            <person name="Zheng C.-J."/>
            <person name="Schuster L."/>
            <person name="Cowan T.M."/>
            <person name="Smanski M.J."/>
            <person name="Chevrette M.G."/>
            <person name="De Carvalho L.P.S."/>
            <person name="Shen B."/>
        </authorList>
    </citation>
    <scope>NUCLEOTIDE SEQUENCE [LARGE SCALE GENOMIC DNA]</scope>
    <source>
        <strain evidence="2 3">NPDC020327</strain>
    </source>
</reference>
<dbReference type="InterPro" id="IPR005303">
    <property type="entry name" value="MOCOS_middle"/>
</dbReference>
<dbReference type="PANTHER" id="PTHR14237:SF19">
    <property type="entry name" value="MITOCHONDRIAL AMIDOXIME REDUCING COMPONENT 1"/>
    <property type="match status" value="1"/>
</dbReference>
<accession>A0ABW7ULE9</accession>
<dbReference type="EMBL" id="JBIRWE010000001">
    <property type="protein sequence ID" value="MFI1963476.1"/>
    <property type="molecule type" value="Genomic_DNA"/>
</dbReference>
<feature type="domain" description="MOSC" evidence="1">
    <location>
        <begin position="129"/>
        <end position="276"/>
    </location>
</feature>
<gene>
    <name evidence="2" type="ORF">ACH429_04945</name>
</gene>
<sequence>MGNHVRPVLSAVRVHPVKSVAGRALGEAAVEPWGLAGDRRWMLIGPDSRCVTQREQPRLALAAAEALSGGGVRVSAPGLEPLTVEVPEPVATTAVGLFRDKVEAVPAGPAADAWFSEYLGTDVRLVHLDDPARRRPVDPRYSLPGETVSFADGYPLLAATTASLDALNLLIAQGDHADEGPLPMDRFRPNIVVDGTAPWSEDEWSRIRVGEVVFRVAKPCGRCVVTTTDQRTAERGKEPLRTLARHRRFGDKLVFGQNLVPEDTGTIRVGDAVEFLEPGP</sequence>
<keyword evidence="3" id="KW-1185">Reference proteome</keyword>
<organism evidence="2 3">
    <name type="scientific">Streptomyces pathocidini</name>
    <dbReference type="NCBI Taxonomy" id="1650571"/>
    <lineage>
        <taxon>Bacteria</taxon>
        <taxon>Bacillati</taxon>
        <taxon>Actinomycetota</taxon>
        <taxon>Actinomycetes</taxon>
        <taxon>Kitasatosporales</taxon>
        <taxon>Streptomycetaceae</taxon>
        <taxon>Streptomyces</taxon>
    </lineage>
</organism>
<dbReference type="InterPro" id="IPR005302">
    <property type="entry name" value="MoCF_Sase_C"/>
</dbReference>
<comment type="caution">
    <text evidence="2">The sequence shown here is derived from an EMBL/GenBank/DDBJ whole genome shotgun (WGS) entry which is preliminary data.</text>
</comment>
<dbReference type="PROSITE" id="PS51340">
    <property type="entry name" value="MOSC"/>
    <property type="match status" value="1"/>
</dbReference>
<dbReference type="SUPFAM" id="SSF141673">
    <property type="entry name" value="MOSC N-terminal domain-like"/>
    <property type="match status" value="1"/>
</dbReference>
<protein>
    <submittedName>
        <fullName evidence="2">MOSC domain-containing protein</fullName>
    </submittedName>
</protein>
<proteinExistence type="predicted"/>
<evidence type="ECO:0000313" key="2">
    <source>
        <dbReference type="EMBL" id="MFI1963476.1"/>
    </source>
</evidence>
<evidence type="ECO:0000313" key="3">
    <source>
        <dbReference type="Proteomes" id="UP001611548"/>
    </source>
</evidence>
<name>A0ABW7ULE9_9ACTN</name>
<dbReference type="SUPFAM" id="SSF50800">
    <property type="entry name" value="PK beta-barrel domain-like"/>
    <property type="match status" value="1"/>
</dbReference>
<evidence type="ECO:0000259" key="1">
    <source>
        <dbReference type="PROSITE" id="PS51340"/>
    </source>
</evidence>
<dbReference type="Pfam" id="PF03473">
    <property type="entry name" value="MOSC"/>
    <property type="match status" value="1"/>
</dbReference>
<dbReference type="PANTHER" id="PTHR14237">
    <property type="entry name" value="MOLYBDOPTERIN COFACTOR SULFURASE MOSC"/>
    <property type="match status" value="1"/>
</dbReference>
<dbReference type="RefSeq" id="WP_055473207.1">
    <property type="nucleotide sequence ID" value="NZ_JBIRWE010000001.1"/>
</dbReference>
<dbReference type="InterPro" id="IPR011037">
    <property type="entry name" value="Pyrv_Knase-like_insert_dom_sf"/>
</dbReference>
<dbReference type="Pfam" id="PF03476">
    <property type="entry name" value="MOSC_N"/>
    <property type="match status" value="1"/>
</dbReference>
<dbReference type="Proteomes" id="UP001611548">
    <property type="component" value="Unassembled WGS sequence"/>
</dbReference>